<feature type="compositionally biased region" description="Polar residues" evidence="1">
    <location>
        <begin position="25"/>
        <end position="35"/>
    </location>
</feature>
<dbReference type="GeneID" id="125422489"/>
<evidence type="ECO:0000313" key="3">
    <source>
        <dbReference type="Proteomes" id="UP001652623"/>
    </source>
</evidence>
<keyword evidence="2" id="KW-0472">Membrane</keyword>
<evidence type="ECO:0000256" key="2">
    <source>
        <dbReference type="SAM" id="Phobius"/>
    </source>
</evidence>
<keyword evidence="3" id="KW-1185">Reference proteome</keyword>
<protein>
    <submittedName>
        <fullName evidence="4">Uncharacterized protein LOC125422489</fullName>
    </submittedName>
</protein>
<organism evidence="3 4">
    <name type="scientific">Ziziphus jujuba</name>
    <name type="common">Chinese jujube</name>
    <name type="synonym">Ziziphus sativa</name>
    <dbReference type="NCBI Taxonomy" id="326968"/>
    <lineage>
        <taxon>Eukaryota</taxon>
        <taxon>Viridiplantae</taxon>
        <taxon>Streptophyta</taxon>
        <taxon>Embryophyta</taxon>
        <taxon>Tracheophyta</taxon>
        <taxon>Spermatophyta</taxon>
        <taxon>Magnoliopsida</taxon>
        <taxon>eudicotyledons</taxon>
        <taxon>Gunneridae</taxon>
        <taxon>Pentapetalae</taxon>
        <taxon>rosids</taxon>
        <taxon>fabids</taxon>
        <taxon>Rosales</taxon>
        <taxon>Rhamnaceae</taxon>
        <taxon>Paliureae</taxon>
        <taxon>Ziziphus</taxon>
    </lineage>
</organism>
<feature type="transmembrane region" description="Helical" evidence="2">
    <location>
        <begin position="236"/>
        <end position="254"/>
    </location>
</feature>
<accession>A0ABM3IKG9</accession>
<feature type="region of interest" description="Disordered" evidence="1">
    <location>
        <begin position="25"/>
        <end position="49"/>
    </location>
</feature>
<dbReference type="RefSeq" id="XP_048330339.2">
    <property type="nucleotide sequence ID" value="XM_048474382.2"/>
</dbReference>
<evidence type="ECO:0000313" key="4">
    <source>
        <dbReference type="RefSeq" id="XP_048330339.2"/>
    </source>
</evidence>
<sequence length="274" mass="31048">MESSQLAKENQNVEKLHQQFMNLQQDWDSFKQSNPKTKRRYSYSSSANHSNSMVRNLQLLDTSPRNLMSSLQSSAISPLEGAWKVRTNDLAVQEIIRERREAIKSGKLKGRRLFQGFDNENVEMGFEPEQEEEEEDFRVLCDWNGFVQESEVRSMSFNDSDGDGIESDANPFRLQGCSSSSRSSISSSLSLSGTKSERKKHGEGVVEGRVKEENDSKNGGDGNWGRKSRNMVLKSNWVAFIFFVLAICIIRIFGGRFGYGYGDESQDKVILIPT</sequence>
<feature type="compositionally biased region" description="Basic and acidic residues" evidence="1">
    <location>
        <begin position="200"/>
        <end position="218"/>
    </location>
</feature>
<proteinExistence type="predicted"/>
<keyword evidence="2" id="KW-0812">Transmembrane</keyword>
<feature type="region of interest" description="Disordered" evidence="1">
    <location>
        <begin position="175"/>
        <end position="225"/>
    </location>
</feature>
<keyword evidence="2" id="KW-1133">Transmembrane helix</keyword>
<evidence type="ECO:0000256" key="1">
    <source>
        <dbReference type="SAM" id="MobiDB-lite"/>
    </source>
</evidence>
<reference evidence="4" key="2">
    <citation type="submission" date="2025-08" db="UniProtKB">
        <authorList>
            <consortium name="RefSeq"/>
        </authorList>
    </citation>
    <scope>IDENTIFICATION</scope>
    <source>
        <tissue evidence="4">Seedling</tissue>
    </source>
</reference>
<name>A0ABM3IKG9_ZIZJJ</name>
<reference evidence="3" key="1">
    <citation type="submission" date="2025-05" db="UniProtKB">
        <authorList>
            <consortium name="RefSeq"/>
        </authorList>
    </citation>
    <scope>NUCLEOTIDE SEQUENCE [LARGE SCALE GENOMIC DNA]</scope>
</reference>
<dbReference type="Proteomes" id="UP001652623">
    <property type="component" value="Chromosome 2"/>
</dbReference>
<gene>
    <name evidence="4" type="primary">LOC125422489</name>
</gene>
<feature type="compositionally biased region" description="Low complexity" evidence="1">
    <location>
        <begin position="178"/>
        <end position="192"/>
    </location>
</feature>